<evidence type="ECO:0000313" key="2">
    <source>
        <dbReference type="EMBL" id="MBB5887595.1"/>
    </source>
</evidence>
<evidence type="ECO:0000313" key="3">
    <source>
        <dbReference type="Proteomes" id="UP000562464"/>
    </source>
</evidence>
<evidence type="ECO:0000256" key="1">
    <source>
        <dbReference type="SAM" id="Phobius"/>
    </source>
</evidence>
<dbReference type="Proteomes" id="UP000562464">
    <property type="component" value="Unassembled WGS sequence"/>
</dbReference>
<gene>
    <name evidence="2" type="ORF">HNQ37_000467</name>
</gene>
<proteinExistence type="predicted"/>
<sequence>MYNNEKIQKYKTFALVSGAILILLLGLGFGYSMGHLGQKAVTKKASTKLVTSPSTQALNEATVNQFLIAYYTKKDIGENSNRYKPLMTDTMFTQATKSENQPVNQAYKGYIVNQVFNSSVNYIDAKDLTAICVVNYKNTQLVNKGDLSTGYDQTSSQTIRLTFQKEGNKYLVNNLENVTLTLPNSTSQNSYPSSSSN</sequence>
<keyword evidence="1" id="KW-0472">Membrane</keyword>
<protein>
    <recommendedName>
        <fullName evidence="4">Parvulin-like peptidyl-prolyl isomerase</fullName>
    </recommendedName>
</protein>
<dbReference type="AlphaFoldDB" id="A0A841C584"/>
<keyword evidence="1" id="KW-0812">Transmembrane</keyword>
<keyword evidence="1" id="KW-1133">Transmembrane helix</keyword>
<dbReference type="RefSeq" id="WP_183538935.1">
    <property type="nucleotide sequence ID" value="NZ_JACHHV010000005.1"/>
</dbReference>
<feature type="transmembrane region" description="Helical" evidence="1">
    <location>
        <begin position="12"/>
        <end position="34"/>
    </location>
</feature>
<keyword evidence="3" id="KW-1185">Reference proteome</keyword>
<name>A0A841C584_9LACT</name>
<accession>A0A841C584</accession>
<organism evidence="2 3">
    <name type="scientific">Lactovum miscens</name>
    <dbReference type="NCBI Taxonomy" id="190387"/>
    <lineage>
        <taxon>Bacteria</taxon>
        <taxon>Bacillati</taxon>
        <taxon>Bacillota</taxon>
        <taxon>Bacilli</taxon>
        <taxon>Lactobacillales</taxon>
        <taxon>Streptococcaceae</taxon>
        <taxon>Lactovum</taxon>
    </lineage>
</organism>
<comment type="caution">
    <text evidence="2">The sequence shown here is derived from an EMBL/GenBank/DDBJ whole genome shotgun (WGS) entry which is preliminary data.</text>
</comment>
<dbReference type="EMBL" id="JACHHV010000005">
    <property type="protein sequence ID" value="MBB5887595.1"/>
    <property type="molecule type" value="Genomic_DNA"/>
</dbReference>
<reference evidence="2 3" key="1">
    <citation type="submission" date="2020-08" db="EMBL/GenBank/DDBJ databases">
        <title>Genomic Encyclopedia of Type Strains, Phase IV (KMG-IV): sequencing the most valuable type-strain genomes for metagenomic binning, comparative biology and taxonomic classification.</title>
        <authorList>
            <person name="Goeker M."/>
        </authorList>
    </citation>
    <scope>NUCLEOTIDE SEQUENCE [LARGE SCALE GENOMIC DNA]</scope>
    <source>
        <strain evidence="2 3">DSM 14925</strain>
    </source>
</reference>
<evidence type="ECO:0008006" key="4">
    <source>
        <dbReference type="Google" id="ProtNLM"/>
    </source>
</evidence>